<keyword evidence="1" id="KW-0812">Transmembrane</keyword>
<gene>
    <name evidence="2" type="ORF">Daesc_007195</name>
</gene>
<keyword evidence="3" id="KW-1185">Reference proteome</keyword>
<name>A0AAX6MDD4_9PEZI</name>
<accession>A0AAX6MDD4</accession>
<keyword evidence="1" id="KW-0472">Membrane</keyword>
<evidence type="ECO:0000256" key="1">
    <source>
        <dbReference type="SAM" id="Phobius"/>
    </source>
</evidence>
<evidence type="ECO:0000313" key="3">
    <source>
        <dbReference type="Proteomes" id="UP001369815"/>
    </source>
</evidence>
<organism evidence="2 3">
    <name type="scientific">Daldinia eschscholtzii</name>
    <dbReference type="NCBI Taxonomy" id="292717"/>
    <lineage>
        <taxon>Eukaryota</taxon>
        <taxon>Fungi</taxon>
        <taxon>Dikarya</taxon>
        <taxon>Ascomycota</taxon>
        <taxon>Pezizomycotina</taxon>
        <taxon>Sordariomycetes</taxon>
        <taxon>Xylariomycetidae</taxon>
        <taxon>Xylariales</taxon>
        <taxon>Hypoxylaceae</taxon>
        <taxon>Daldinia</taxon>
    </lineage>
</organism>
<keyword evidence="1" id="KW-1133">Transmembrane helix</keyword>
<proteinExistence type="predicted"/>
<dbReference type="AlphaFoldDB" id="A0AAX6MDD4"/>
<sequence length="257" mass="28749">MGVEVLTAYSEGNTGALGKVAEEQRSSESRYSALAIGIVLACNVSKFGQPQAGGKFPSPLDIFEDGVVQILSDVEAYMDLDKPLWLEGVERESDFMHRLADVREELAMIQEMLCQKEEILQSLANDIELYELRNILGGEGWRGSKDKADLEELRRSNKDIDAFQKRATKIDKGAERIDNLIKNQLNMMRTYASIRDAHTGLVFSIVPIAFAIITIIFTPLAFMTSLFALPLPHRLPKKNKIVLAEETTIRSLESSKE</sequence>
<feature type="transmembrane region" description="Helical" evidence="1">
    <location>
        <begin position="201"/>
        <end position="229"/>
    </location>
</feature>
<dbReference type="EMBL" id="JBANMG010000007">
    <property type="protein sequence ID" value="KAK6950670.1"/>
    <property type="molecule type" value="Genomic_DNA"/>
</dbReference>
<comment type="caution">
    <text evidence="2">The sequence shown here is derived from an EMBL/GenBank/DDBJ whole genome shotgun (WGS) entry which is preliminary data.</text>
</comment>
<dbReference type="Proteomes" id="UP001369815">
    <property type="component" value="Unassembled WGS sequence"/>
</dbReference>
<protein>
    <submittedName>
        <fullName evidence="2">Uncharacterized protein</fullName>
    </submittedName>
</protein>
<reference evidence="2 3" key="1">
    <citation type="journal article" date="2024" name="Front Chem Biol">
        <title>Unveiling the potential of Daldinia eschscholtzii MFLUCC 19-0629 through bioactivity and bioinformatics studies for enhanced sustainable agriculture production.</title>
        <authorList>
            <person name="Brooks S."/>
            <person name="Weaver J.A."/>
            <person name="Klomchit A."/>
            <person name="Alharthi S.A."/>
            <person name="Onlamun T."/>
            <person name="Nurani R."/>
            <person name="Vong T.K."/>
            <person name="Alberti F."/>
            <person name="Greco C."/>
        </authorList>
    </citation>
    <scope>NUCLEOTIDE SEQUENCE [LARGE SCALE GENOMIC DNA]</scope>
    <source>
        <strain evidence="2">MFLUCC 19-0629</strain>
    </source>
</reference>
<evidence type="ECO:0000313" key="2">
    <source>
        <dbReference type="EMBL" id="KAK6950670.1"/>
    </source>
</evidence>